<gene>
    <name evidence="1" type="ORF">S01H1_20130</name>
</gene>
<dbReference type="EMBL" id="BARS01010966">
    <property type="protein sequence ID" value="GAF98796.1"/>
    <property type="molecule type" value="Genomic_DNA"/>
</dbReference>
<accession>X0UHK9</accession>
<dbReference type="AlphaFoldDB" id="X0UHK9"/>
<sequence>GIALYKTERVHTVPNSGHYNLSVCCNYYFERQMA</sequence>
<proteinExistence type="predicted"/>
<organism evidence="1">
    <name type="scientific">marine sediment metagenome</name>
    <dbReference type="NCBI Taxonomy" id="412755"/>
    <lineage>
        <taxon>unclassified sequences</taxon>
        <taxon>metagenomes</taxon>
        <taxon>ecological metagenomes</taxon>
    </lineage>
</organism>
<protein>
    <submittedName>
        <fullName evidence="1">Uncharacterized protein</fullName>
    </submittedName>
</protein>
<comment type="caution">
    <text evidence="1">The sequence shown here is derived from an EMBL/GenBank/DDBJ whole genome shotgun (WGS) entry which is preliminary data.</text>
</comment>
<feature type="non-terminal residue" evidence="1">
    <location>
        <position position="1"/>
    </location>
</feature>
<reference evidence="1" key="1">
    <citation type="journal article" date="2014" name="Front. Microbiol.">
        <title>High frequency of phylogenetically diverse reductive dehalogenase-homologous genes in deep subseafloor sedimentary metagenomes.</title>
        <authorList>
            <person name="Kawai M."/>
            <person name="Futagami T."/>
            <person name="Toyoda A."/>
            <person name="Takaki Y."/>
            <person name="Nishi S."/>
            <person name="Hori S."/>
            <person name="Arai W."/>
            <person name="Tsubouchi T."/>
            <person name="Morono Y."/>
            <person name="Uchiyama I."/>
            <person name="Ito T."/>
            <person name="Fujiyama A."/>
            <person name="Inagaki F."/>
            <person name="Takami H."/>
        </authorList>
    </citation>
    <scope>NUCLEOTIDE SEQUENCE</scope>
    <source>
        <strain evidence="1">Expedition CK06-06</strain>
    </source>
</reference>
<evidence type="ECO:0000313" key="1">
    <source>
        <dbReference type="EMBL" id="GAF98796.1"/>
    </source>
</evidence>
<name>X0UHK9_9ZZZZ</name>